<dbReference type="Gene3D" id="1.20.58.80">
    <property type="entry name" value="Phosphotransferase system, lactose/cellobiose-type IIA subunit"/>
    <property type="match status" value="1"/>
</dbReference>
<evidence type="ECO:0000313" key="9">
    <source>
        <dbReference type="EMBL" id="TPX75305.1"/>
    </source>
</evidence>
<dbReference type="Gene3D" id="2.60.120.380">
    <property type="match status" value="1"/>
</dbReference>
<evidence type="ECO:0000256" key="6">
    <source>
        <dbReference type="PROSITE-ProRule" id="PRU00239"/>
    </source>
</evidence>
<feature type="active site" evidence="5 6">
    <location>
        <position position="424"/>
    </location>
</feature>
<evidence type="ECO:0000256" key="4">
    <source>
        <dbReference type="ARBA" id="ARBA00022807"/>
    </source>
</evidence>
<evidence type="ECO:0000259" key="8">
    <source>
        <dbReference type="PROSITE" id="PS50203"/>
    </source>
</evidence>
<dbReference type="Pfam" id="PF00648">
    <property type="entry name" value="Peptidase_C2"/>
    <property type="match status" value="1"/>
</dbReference>
<keyword evidence="2 6" id="KW-0645">Protease</keyword>
<protein>
    <recommendedName>
        <fullName evidence="8">Calpain catalytic domain-containing protein</fullName>
    </recommendedName>
</protein>
<feature type="domain" description="Calpain catalytic" evidence="8">
    <location>
        <begin position="195"/>
        <end position="506"/>
    </location>
</feature>
<comment type="caution">
    <text evidence="9">The sequence shown here is derived from an EMBL/GenBank/DDBJ whole genome shotgun (WGS) entry which is preliminary data.</text>
</comment>
<dbReference type="OrthoDB" id="167576at2759"/>
<evidence type="ECO:0000256" key="7">
    <source>
        <dbReference type="SAM" id="MobiDB-lite"/>
    </source>
</evidence>
<organism evidence="9 10">
    <name type="scientific">Chytriomyces confervae</name>
    <dbReference type="NCBI Taxonomy" id="246404"/>
    <lineage>
        <taxon>Eukaryota</taxon>
        <taxon>Fungi</taxon>
        <taxon>Fungi incertae sedis</taxon>
        <taxon>Chytridiomycota</taxon>
        <taxon>Chytridiomycota incertae sedis</taxon>
        <taxon>Chytridiomycetes</taxon>
        <taxon>Chytridiales</taxon>
        <taxon>Chytriomycetaceae</taxon>
        <taxon>Chytriomyces</taxon>
    </lineage>
</organism>
<reference evidence="9 10" key="1">
    <citation type="journal article" date="2019" name="Sci. Rep.">
        <title>Comparative genomics of chytrid fungi reveal insights into the obligate biotrophic and pathogenic lifestyle of Synchytrium endobioticum.</title>
        <authorList>
            <person name="van de Vossenberg B.T.L.H."/>
            <person name="Warris S."/>
            <person name="Nguyen H.D.T."/>
            <person name="van Gent-Pelzer M.P.E."/>
            <person name="Joly D.L."/>
            <person name="van de Geest H.C."/>
            <person name="Bonants P.J.M."/>
            <person name="Smith D.S."/>
            <person name="Levesque C.A."/>
            <person name="van der Lee T.A.J."/>
        </authorList>
    </citation>
    <scope>NUCLEOTIDE SEQUENCE [LARGE SCALE GENOMIC DNA]</scope>
    <source>
        <strain evidence="9 10">CBS 675.73</strain>
    </source>
</reference>
<dbReference type="Proteomes" id="UP000320333">
    <property type="component" value="Unassembled WGS sequence"/>
</dbReference>
<dbReference type="Gene3D" id="3.90.70.10">
    <property type="entry name" value="Cysteine proteinases"/>
    <property type="match status" value="1"/>
</dbReference>
<dbReference type="InterPro" id="IPR007330">
    <property type="entry name" value="MIT_dom"/>
</dbReference>
<comment type="similarity">
    <text evidence="1">Belongs to the peptidase C2 family. PalB/RIM13 subfamily.</text>
</comment>
<dbReference type="PRINTS" id="PR00704">
    <property type="entry name" value="CALPAIN"/>
</dbReference>
<dbReference type="AlphaFoldDB" id="A0A507FI34"/>
<evidence type="ECO:0000256" key="2">
    <source>
        <dbReference type="ARBA" id="ARBA00022670"/>
    </source>
</evidence>
<sequence>MEVNLRALAAKAVAADKGGQYRAAYALYYHLADALLNMAHDEQNAAVRDATLRKATEYINRAVYVKQMTDGPGNSAAAQTHDNELDHVNQGLDSEAKGDKREANAAYASGCELALIYLESRSISSAAHPLSKKVVSILSRMEQIKPELDSHAQRNTPPSNNPPTTADNHPELSSMEMEILKSASYINSRLFLPWMSNDKTEPFSSRTLFSDPDGMLVLSREQKQKFGCWKRVSEIMKFPTMIAVISSTAIVQDVVTDCSFVASLCVSAAYELKFNKQLITACVFPQDFSGYPIFNPIGKYVVKLFYNGIARMIVVDDFLPLSSEGALMCTYSTNSNEIWPSIIEKAYMKLNGGYDFPGSNSGIDLYALTGWIPEQIFIRVSEPMNHFQWSRLYDGFHNGTVLLTIATIAMSDEAAEALGLVSSHAYAVLDLQLVAGVRMLQLKNPWNHRRWNGKYSHNDRVNWTREFKNALNFDQLGAMQLDDGIFWIDFDSVRQHFESIHANWNPEIFKYQHVMHVAWPRESGPAIDTFTLAHNPQYGIEVNAAEENSSVWLLLSKHVTTKEENKDYITLHVYADTNCKRVYYPEMYKVLYVGVYVNNPHVLATFTVPKGVSRYTAVVSQHEKTRSLTFSLRAYATHSFLFGSVRAYSEQRVIRGALGFVNDTHVSHARHNLKFTAQLEENVLIMVEEEGDALLQLQIQGADGIYDSGAPRQRFAFIEKGLNQGMYIITVSLGAPCSKAVQYRLTFRSFVEMEVD</sequence>
<dbReference type="SMART" id="SM00745">
    <property type="entry name" value="MIT"/>
    <property type="match status" value="2"/>
</dbReference>
<feature type="compositionally biased region" description="Low complexity" evidence="7">
    <location>
        <begin position="155"/>
        <end position="165"/>
    </location>
</feature>
<name>A0A507FI34_9FUNG</name>
<dbReference type="SMART" id="SM00230">
    <property type="entry name" value="CysPc"/>
    <property type="match status" value="1"/>
</dbReference>
<gene>
    <name evidence="9" type="ORF">CcCBS67573_g03414</name>
</gene>
<dbReference type="SUPFAM" id="SSF54001">
    <property type="entry name" value="Cysteine proteinases"/>
    <property type="match status" value="1"/>
</dbReference>
<dbReference type="PANTHER" id="PTHR46143:SF1">
    <property type="entry name" value="CALPAIN-7"/>
    <property type="match status" value="1"/>
</dbReference>
<dbReference type="Pfam" id="PF04212">
    <property type="entry name" value="MIT"/>
    <property type="match status" value="1"/>
</dbReference>
<evidence type="ECO:0000256" key="3">
    <source>
        <dbReference type="ARBA" id="ARBA00022801"/>
    </source>
</evidence>
<dbReference type="InterPro" id="IPR001300">
    <property type="entry name" value="Peptidase_C2_calpain_cat"/>
</dbReference>
<dbReference type="InterPro" id="IPR038765">
    <property type="entry name" value="Papain-like_cys_pep_sf"/>
</dbReference>
<accession>A0A507FI34</accession>
<keyword evidence="4 6" id="KW-0788">Thiol protease</keyword>
<dbReference type="InterPro" id="IPR022684">
    <property type="entry name" value="Calpain_cysteine_protease"/>
</dbReference>
<proteinExistence type="inferred from homology"/>
<feature type="region of interest" description="Disordered" evidence="7">
    <location>
        <begin position="148"/>
        <end position="170"/>
    </location>
</feature>
<dbReference type="STRING" id="246404.A0A507FI34"/>
<evidence type="ECO:0000256" key="1">
    <source>
        <dbReference type="ARBA" id="ARBA00010193"/>
    </source>
</evidence>
<dbReference type="EMBL" id="QEAP01000086">
    <property type="protein sequence ID" value="TPX75305.1"/>
    <property type="molecule type" value="Genomic_DNA"/>
</dbReference>
<dbReference type="GO" id="GO:0006508">
    <property type="term" value="P:proteolysis"/>
    <property type="evidence" value="ECO:0007669"/>
    <property type="project" value="UniProtKB-KW"/>
</dbReference>
<dbReference type="InterPro" id="IPR036181">
    <property type="entry name" value="MIT_dom_sf"/>
</dbReference>
<dbReference type="PANTHER" id="PTHR46143">
    <property type="entry name" value="CALPAIN-7"/>
    <property type="match status" value="1"/>
</dbReference>
<feature type="active site" evidence="5 6">
    <location>
        <position position="258"/>
    </location>
</feature>
<dbReference type="CDD" id="cd00044">
    <property type="entry name" value="CysPc"/>
    <property type="match status" value="1"/>
</dbReference>
<dbReference type="InterPro" id="IPR051297">
    <property type="entry name" value="PalB/RIM13"/>
</dbReference>
<feature type="active site" evidence="5 6">
    <location>
        <position position="444"/>
    </location>
</feature>
<dbReference type="PROSITE" id="PS50203">
    <property type="entry name" value="CALPAIN_CAT"/>
    <property type="match status" value="1"/>
</dbReference>
<dbReference type="SUPFAM" id="SSF49758">
    <property type="entry name" value="Calpain large subunit, middle domain (domain III)"/>
    <property type="match status" value="1"/>
</dbReference>
<keyword evidence="10" id="KW-1185">Reference proteome</keyword>
<dbReference type="GO" id="GO:0004198">
    <property type="term" value="F:calcium-dependent cysteine-type endopeptidase activity"/>
    <property type="evidence" value="ECO:0007669"/>
    <property type="project" value="InterPro"/>
</dbReference>
<evidence type="ECO:0000256" key="5">
    <source>
        <dbReference type="PIRSR" id="PIRSR622684-1"/>
    </source>
</evidence>
<keyword evidence="3 6" id="KW-0378">Hydrolase</keyword>
<dbReference type="SUPFAM" id="SSF116846">
    <property type="entry name" value="MIT domain"/>
    <property type="match status" value="2"/>
</dbReference>
<evidence type="ECO:0000313" key="10">
    <source>
        <dbReference type="Proteomes" id="UP000320333"/>
    </source>
</evidence>
<dbReference type="InterPro" id="IPR036213">
    <property type="entry name" value="Calpain_III_sf"/>
</dbReference>